<dbReference type="Gene3D" id="6.10.140.2220">
    <property type="match status" value="1"/>
</dbReference>
<evidence type="ECO:0000256" key="3">
    <source>
        <dbReference type="ARBA" id="ARBA00022833"/>
    </source>
</evidence>
<dbReference type="InterPro" id="IPR002893">
    <property type="entry name" value="Znf_MYND"/>
</dbReference>
<keyword evidence="1" id="KW-0479">Metal-binding</keyword>
<protein>
    <recommendedName>
        <fullName evidence="5">MYND-type domain-containing protein</fullName>
    </recommendedName>
</protein>
<evidence type="ECO:0000256" key="2">
    <source>
        <dbReference type="ARBA" id="ARBA00022771"/>
    </source>
</evidence>
<keyword evidence="7" id="KW-1185">Reference proteome</keyword>
<comment type="caution">
    <text evidence="6">The sequence shown here is derived from an EMBL/GenBank/DDBJ whole genome shotgun (WGS) entry which is preliminary data.</text>
</comment>
<name>A0AAW0ALI7_9AGAR</name>
<dbReference type="AlphaFoldDB" id="A0AAW0ALI7"/>
<gene>
    <name evidence="6" type="ORF">R3P38DRAFT_1452555</name>
</gene>
<sequence>MHPDLSEAKLSSLPLAIRRHAKTVLSPSTSPESVSCSLRRLVVQCIQARDKGYTARSLLPVVYAVLGDPNSLPNPETTPEPHYRTRVCCVGHAFALFTCCTQIYTSPALIELTPRIWAWIQFMDIHEYVPVDSGMFFWECVPLTCLLYFLHDHEGRQWLHTDAEVVHFIGKTWNRLVTVCENDQAAMDNDHCREVLQSITSFLSAHDSPDYSNAFVDGAGGKYEFARLLIRTINLFLRIIKVTDQKESDFSLLLSLDSTLSFICYDRFVSRAALDRAGIVQTLIHAISYLARPNAPVTTPFQSSIALCADILSTSLSKANSVSWGKAVNAGLLSAVFQCGGKYGTDPYTGKSLSRILADLTTSTFSYCFLPVFMSELPSVTMMLPSTGFMKSRFGKDWRGIVSLAQERTELRKDFDSNLLGIRSCDNFECGVINVPKASLRRCGTCQHTFYCSPECQKISWRKFNHRYMCKCIQKDSNIIPDARTTRFRFTLILNTYRKHKLPILLQKLEYIHRTGTTDYCVLMEYVAGYCTPKIAPIEEWEESLASHEYGQRTATGTREMHVVCLAPGEAEFPLLLRSNKPEVLEGLVGIAGRMPKDADVGKLKDDLPEVWREVEELAGIDVVEAYS</sequence>
<dbReference type="PROSITE" id="PS50865">
    <property type="entry name" value="ZF_MYND_2"/>
    <property type="match status" value="1"/>
</dbReference>
<feature type="domain" description="MYND-type" evidence="5">
    <location>
        <begin position="427"/>
        <end position="470"/>
    </location>
</feature>
<evidence type="ECO:0000256" key="1">
    <source>
        <dbReference type="ARBA" id="ARBA00022723"/>
    </source>
</evidence>
<dbReference type="SUPFAM" id="SSF144232">
    <property type="entry name" value="HIT/MYND zinc finger-like"/>
    <property type="match status" value="1"/>
</dbReference>
<reference evidence="6 7" key="1">
    <citation type="journal article" date="2024" name="J Genomics">
        <title>Draft genome sequencing and assembly of Favolaschia claudopus CIRM-BRFM 2984 isolated from oak limbs.</title>
        <authorList>
            <person name="Navarro D."/>
            <person name="Drula E."/>
            <person name="Chaduli D."/>
            <person name="Cazenave R."/>
            <person name="Ahrendt S."/>
            <person name="Wang J."/>
            <person name="Lipzen A."/>
            <person name="Daum C."/>
            <person name="Barry K."/>
            <person name="Grigoriev I.V."/>
            <person name="Favel A."/>
            <person name="Rosso M.N."/>
            <person name="Martin F."/>
        </authorList>
    </citation>
    <scope>NUCLEOTIDE SEQUENCE [LARGE SCALE GENOMIC DNA]</scope>
    <source>
        <strain evidence="6 7">CIRM-BRFM 2984</strain>
    </source>
</reference>
<evidence type="ECO:0000313" key="6">
    <source>
        <dbReference type="EMBL" id="KAK7013732.1"/>
    </source>
</evidence>
<accession>A0AAW0ALI7</accession>
<evidence type="ECO:0000259" key="5">
    <source>
        <dbReference type="PROSITE" id="PS50865"/>
    </source>
</evidence>
<dbReference type="Proteomes" id="UP001362999">
    <property type="component" value="Unassembled WGS sequence"/>
</dbReference>
<dbReference type="Pfam" id="PF01753">
    <property type="entry name" value="zf-MYND"/>
    <property type="match status" value="1"/>
</dbReference>
<proteinExistence type="predicted"/>
<dbReference type="EMBL" id="JAWWNJ010000058">
    <property type="protein sequence ID" value="KAK7013732.1"/>
    <property type="molecule type" value="Genomic_DNA"/>
</dbReference>
<keyword evidence="3" id="KW-0862">Zinc</keyword>
<keyword evidence="2 4" id="KW-0863">Zinc-finger</keyword>
<organism evidence="6 7">
    <name type="scientific">Favolaschia claudopus</name>
    <dbReference type="NCBI Taxonomy" id="2862362"/>
    <lineage>
        <taxon>Eukaryota</taxon>
        <taxon>Fungi</taxon>
        <taxon>Dikarya</taxon>
        <taxon>Basidiomycota</taxon>
        <taxon>Agaricomycotina</taxon>
        <taxon>Agaricomycetes</taxon>
        <taxon>Agaricomycetidae</taxon>
        <taxon>Agaricales</taxon>
        <taxon>Marasmiineae</taxon>
        <taxon>Mycenaceae</taxon>
        <taxon>Favolaschia</taxon>
    </lineage>
</organism>
<evidence type="ECO:0000256" key="4">
    <source>
        <dbReference type="PROSITE-ProRule" id="PRU00134"/>
    </source>
</evidence>
<evidence type="ECO:0000313" key="7">
    <source>
        <dbReference type="Proteomes" id="UP001362999"/>
    </source>
</evidence>
<dbReference type="GO" id="GO:0008270">
    <property type="term" value="F:zinc ion binding"/>
    <property type="evidence" value="ECO:0007669"/>
    <property type="project" value="UniProtKB-KW"/>
</dbReference>